<protein>
    <submittedName>
        <fullName evidence="3">Aste57867_15369 protein</fullName>
    </submittedName>
</protein>
<evidence type="ECO:0000313" key="2">
    <source>
        <dbReference type="EMBL" id="KAF0693693.1"/>
    </source>
</evidence>
<dbReference type="EMBL" id="CAADRA010005680">
    <property type="protein sequence ID" value="VFT92176.1"/>
    <property type="molecule type" value="Genomic_DNA"/>
</dbReference>
<dbReference type="AlphaFoldDB" id="A0A485L389"/>
<keyword evidence="1" id="KW-1133">Transmembrane helix</keyword>
<evidence type="ECO:0000313" key="4">
    <source>
        <dbReference type="Proteomes" id="UP000332933"/>
    </source>
</evidence>
<accession>A0A485L389</accession>
<keyword evidence="1" id="KW-0472">Membrane</keyword>
<feature type="transmembrane region" description="Helical" evidence="1">
    <location>
        <begin position="12"/>
        <end position="33"/>
    </location>
</feature>
<keyword evidence="1" id="KW-0812">Transmembrane</keyword>
<reference evidence="3 4" key="1">
    <citation type="submission" date="2019-03" db="EMBL/GenBank/DDBJ databases">
        <authorList>
            <person name="Gaulin E."/>
            <person name="Dumas B."/>
        </authorList>
    </citation>
    <scope>NUCLEOTIDE SEQUENCE [LARGE SCALE GENOMIC DNA]</scope>
    <source>
        <strain evidence="3">CBS 568.67</strain>
    </source>
</reference>
<organism evidence="3 4">
    <name type="scientific">Aphanomyces stellatus</name>
    <dbReference type="NCBI Taxonomy" id="120398"/>
    <lineage>
        <taxon>Eukaryota</taxon>
        <taxon>Sar</taxon>
        <taxon>Stramenopiles</taxon>
        <taxon>Oomycota</taxon>
        <taxon>Saprolegniomycetes</taxon>
        <taxon>Saprolegniales</taxon>
        <taxon>Verrucalvaceae</taxon>
        <taxon>Aphanomyces</taxon>
    </lineage>
</organism>
<evidence type="ECO:0000313" key="3">
    <source>
        <dbReference type="EMBL" id="VFT92176.1"/>
    </source>
</evidence>
<sequence length="405" mass="44385">MTIAAFDMTRRASYTVFLAYHRGAAVFGIVFVILRLKAVLQALFVPVATLASRAVARQRPQGHGHRTNTARDLTHPTGFFWVSIPTVSLTEWRPFLAITHGDSIVFGLKAPTPGRFIDSVICHARTHDNSITLSIDCTHGVWISSDSLWDWTESDTYAQSKSFFMSIPGDFCLQLAHACHVPVARQSQRGTRALVCPRPTVKSSSTLWSSVIFARSVGDFCLYEWIESVREKYGSFASYEDDSLTVVDDVDTLALSAPPVPSLAQAIKRFCAASRRGRPSRIARANAVAVSSVEDVSRECISVGLTWFLGARLCGVFAARLRGPPTTCSYNRRNGSISIYIGIRIVIVKDVVIKDSYDDGESGTGRQLVTLARNDTGGGKRGPTMSRICILINQAVVVSQWYGGI</sequence>
<name>A0A485L389_9STRA</name>
<proteinExistence type="predicted"/>
<keyword evidence="4" id="KW-1185">Reference proteome</keyword>
<gene>
    <name evidence="3" type="primary">Aste57867_15369</name>
    <name evidence="2" type="ORF">As57867_015313</name>
    <name evidence="3" type="ORF">ASTE57867_15369</name>
</gene>
<dbReference type="EMBL" id="VJMH01005659">
    <property type="protein sequence ID" value="KAF0693693.1"/>
    <property type="molecule type" value="Genomic_DNA"/>
</dbReference>
<dbReference type="OrthoDB" id="69641at2759"/>
<dbReference type="Proteomes" id="UP000332933">
    <property type="component" value="Unassembled WGS sequence"/>
</dbReference>
<evidence type="ECO:0000256" key="1">
    <source>
        <dbReference type="SAM" id="Phobius"/>
    </source>
</evidence>
<reference evidence="2" key="2">
    <citation type="submission" date="2019-06" db="EMBL/GenBank/DDBJ databases">
        <title>Genomics analysis of Aphanomyces spp. identifies a new class of oomycete effector associated with host adaptation.</title>
        <authorList>
            <person name="Gaulin E."/>
        </authorList>
    </citation>
    <scope>NUCLEOTIDE SEQUENCE</scope>
    <source>
        <strain evidence="2">CBS 578.67</strain>
    </source>
</reference>